<evidence type="ECO:0000256" key="1">
    <source>
        <dbReference type="SAM" id="Phobius"/>
    </source>
</evidence>
<sequence length="122" mass="13175">MRGHLSVFVSSSDAIAGQTAIAVWFVMFSLVASLLFRRAAWRTSMVVKQCAMASVAVGLPLAACLPSSAYVLKFVVMLALSLCTVVVGIVRGPRRWMWFGLVAAALAYGVVAFQYVLMEIAR</sequence>
<name>A0A1A9M5T7_9XANT</name>
<evidence type="ECO:0000313" key="2">
    <source>
        <dbReference type="EMBL" id="OAG65351.1"/>
    </source>
</evidence>
<gene>
    <name evidence="2" type="ORF">A7D17_09155</name>
</gene>
<feature type="transmembrane region" description="Helical" evidence="1">
    <location>
        <begin position="15"/>
        <end position="36"/>
    </location>
</feature>
<feature type="transmembrane region" description="Helical" evidence="1">
    <location>
        <begin position="97"/>
        <end position="117"/>
    </location>
</feature>
<organism evidence="2 3">
    <name type="scientific">Xanthomonas floridensis</name>
    <dbReference type="NCBI Taxonomy" id="1843580"/>
    <lineage>
        <taxon>Bacteria</taxon>
        <taxon>Pseudomonadati</taxon>
        <taxon>Pseudomonadota</taxon>
        <taxon>Gammaproteobacteria</taxon>
        <taxon>Lysobacterales</taxon>
        <taxon>Lysobacteraceae</taxon>
        <taxon>Xanthomonas</taxon>
    </lineage>
</organism>
<protein>
    <submittedName>
        <fullName evidence="2">Uncharacterized protein</fullName>
    </submittedName>
</protein>
<keyword evidence="1" id="KW-1133">Transmembrane helix</keyword>
<dbReference type="Proteomes" id="UP000077659">
    <property type="component" value="Unassembled WGS sequence"/>
</dbReference>
<comment type="caution">
    <text evidence="2">The sequence shown here is derived from an EMBL/GenBank/DDBJ whole genome shotgun (WGS) entry which is preliminary data.</text>
</comment>
<evidence type="ECO:0000313" key="3">
    <source>
        <dbReference type="Proteomes" id="UP000077659"/>
    </source>
</evidence>
<accession>A0A1A9M5T7</accession>
<keyword evidence="1" id="KW-0812">Transmembrane</keyword>
<feature type="transmembrane region" description="Helical" evidence="1">
    <location>
        <begin position="69"/>
        <end position="90"/>
    </location>
</feature>
<keyword evidence="1" id="KW-0472">Membrane</keyword>
<dbReference type="EMBL" id="LXNG01000058">
    <property type="protein sequence ID" value="OAG65351.1"/>
    <property type="molecule type" value="Genomic_DNA"/>
</dbReference>
<proteinExistence type="predicted"/>
<feature type="transmembrane region" description="Helical" evidence="1">
    <location>
        <begin position="45"/>
        <end position="63"/>
    </location>
</feature>
<dbReference type="OrthoDB" id="6008172at2"/>
<reference evidence="2 3" key="1">
    <citation type="submission" date="2016-05" db="EMBL/GenBank/DDBJ databases">
        <title>Pathogenic, phenotypic and molecular characterisation of Xanthomonas nasturtii sp. nov. and Xanthomonas floridensis sp. nov., new species of Xanthomonas associated with watercress production in Florida.</title>
        <authorList>
            <person name="Vicente J.G."/>
            <person name="Rothwell S."/>
            <person name="Holub E.B."/>
            <person name="Studholme D.J."/>
        </authorList>
    </citation>
    <scope>NUCLEOTIDE SEQUENCE [LARGE SCALE GENOMIC DNA]</scope>
    <source>
        <strain evidence="2 3">WHRI 8848</strain>
    </source>
</reference>
<dbReference type="AlphaFoldDB" id="A0A1A9M5T7"/>